<dbReference type="RefSeq" id="WP_002660081.1">
    <property type="nucleotide sequence ID" value="NZ_JH719942.1"/>
</dbReference>
<dbReference type="InterPro" id="IPR056695">
    <property type="entry name" value="DUF7793"/>
</dbReference>
<name>J0XYV2_9BACT</name>
<protein>
    <recommendedName>
        <fullName evidence="1">DUF7793 domain-containing protein</fullName>
    </recommendedName>
</protein>
<evidence type="ECO:0000313" key="2">
    <source>
        <dbReference type="EMBL" id="EJF54346.1"/>
    </source>
</evidence>
<dbReference type="Pfam" id="PF25056">
    <property type="entry name" value="DUF7793"/>
    <property type="match status" value="1"/>
</dbReference>
<organism evidence="2 3">
    <name type="scientific">Saprospira grandis DSM 2844</name>
    <dbReference type="NCBI Taxonomy" id="694433"/>
    <lineage>
        <taxon>Bacteria</taxon>
        <taxon>Pseudomonadati</taxon>
        <taxon>Bacteroidota</taxon>
        <taxon>Saprospiria</taxon>
        <taxon>Saprospirales</taxon>
        <taxon>Saprospiraceae</taxon>
        <taxon>Saprospira</taxon>
    </lineage>
</organism>
<sequence length="138" mass="15775">MEKKIDEFGQLEFWLLDNGILKVKSVQTLAKTQELTFKELKHSLAVQQKVYEMTAKKVRMITDLGSMSKLSSEARQYLKTVEGKNATACVLGYALLASSLFSRMTGNILLGLYQQKYPVKLFKKEEEAMSWLLSLEEK</sequence>
<evidence type="ECO:0000259" key="1">
    <source>
        <dbReference type="Pfam" id="PF25056"/>
    </source>
</evidence>
<feature type="domain" description="DUF7793" evidence="1">
    <location>
        <begin position="16"/>
        <end position="134"/>
    </location>
</feature>
<proteinExistence type="predicted"/>
<dbReference type="EMBL" id="JH719942">
    <property type="protein sequence ID" value="EJF54346.1"/>
    <property type="molecule type" value="Genomic_DNA"/>
</dbReference>
<evidence type="ECO:0000313" key="3">
    <source>
        <dbReference type="Proteomes" id="UP000005113"/>
    </source>
</evidence>
<reference evidence="3" key="1">
    <citation type="journal article" date="2012" name="Stand. Genomic Sci.">
        <title>Permanent draft genome sequence of the gliding predator Saprospira grandis strain Sa g1 (= HR1).</title>
        <authorList>
            <person name="Mavromatis K."/>
            <person name="Chertkov O."/>
            <person name="Lapidus A."/>
            <person name="Nolan M."/>
            <person name="Lucas S."/>
            <person name="Tice H."/>
            <person name="Del Rio T.G."/>
            <person name="Cheng J.F."/>
            <person name="Han C."/>
            <person name="Tapia R."/>
            <person name="Bruce D."/>
            <person name="Goodwin L.A."/>
            <person name="Pitluck S."/>
            <person name="Huntemann M."/>
            <person name="Liolios K."/>
            <person name="Pagani I."/>
            <person name="Ivanova N."/>
            <person name="Mikhailova N."/>
            <person name="Pati A."/>
            <person name="Chen A."/>
            <person name="Palaniappan K."/>
            <person name="Land M."/>
            <person name="Brambilla E.M."/>
            <person name="Rohde M."/>
            <person name="Spring S."/>
            <person name="Goker M."/>
            <person name="Detter J.C."/>
            <person name="Bristow J."/>
            <person name="Eisen J.A."/>
            <person name="Markowitz V."/>
            <person name="Hugenholtz P."/>
            <person name="Kyrpides N.C."/>
            <person name="Klenk H.P."/>
            <person name="Woyke T."/>
        </authorList>
    </citation>
    <scope>NUCLEOTIDE SEQUENCE [LARGE SCALE GENOMIC DNA]</scope>
    <source>
        <strain evidence="3">DSM 2844</strain>
    </source>
</reference>
<accession>J0XYV2</accession>
<dbReference type="Proteomes" id="UP000005113">
    <property type="component" value="Unassembled WGS sequence"/>
</dbReference>
<dbReference type="Gene3D" id="3.40.970.30">
    <property type="entry name" value="yp_829618.1 like domains"/>
    <property type="match status" value="1"/>
</dbReference>
<dbReference type="AlphaFoldDB" id="J0XYV2"/>
<dbReference type="HOGENOM" id="CLU_150683_0_0_10"/>
<gene>
    <name evidence="2" type="ORF">SapgrDRAFT_2690</name>
</gene>